<feature type="domain" description="HSF-type DNA-binding" evidence="5">
    <location>
        <begin position="113"/>
        <end position="172"/>
    </location>
</feature>
<evidence type="ECO:0000256" key="4">
    <source>
        <dbReference type="SAM" id="MobiDB-lite"/>
    </source>
</evidence>
<evidence type="ECO:0000256" key="3">
    <source>
        <dbReference type="ARBA" id="ARBA00023242"/>
    </source>
</evidence>
<dbReference type="GO" id="GO:0003700">
    <property type="term" value="F:DNA-binding transcription factor activity"/>
    <property type="evidence" value="ECO:0007669"/>
    <property type="project" value="InterPro"/>
</dbReference>
<organism evidence="6 7">
    <name type="scientific">Phytophthora rubi</name>
    <dbReference type="NCBI Taxonomy" id="129364"/>
    <lineage>
        <taxon>Eukaryota</taxon>
        <taxon>Sar</taxon>
        <taxon>Stramenopiles</taxon>
        <taxon>Oomycota</taxon>
        <taxon>Peronosporomycetes</taxon>
        <taxon>Peronosporales</taxon>
        <taxon>Peronosporaceae</taxon>
        <taxon>Phytophthora</taxon>
    </lineage>
</organism>
<evidence type="ECO:0000313" key="7">
    <source>
        <dbReference type="Proteomes" id="UP000435112"/>
    </source>
</evidence>
<dbReference type="Gene3D" id="1.10.10.10">
    <property type="entry name" value="Winged helix-like DNA-binding domain superfamily/Winged helix DNA-binding domain"/>
    <property type="match status" value="1"/>
</dbReference>
<reference evidence="6 7" key="1">
    <citation type="submission" date="2018-09" db="EMBL/GenBank/DDBJ databases">
        <title>Genomic investigation of the strawberry pathogen Phytophthora fragariae indicates pathogenicity is determined by transcriptional variation in three key races.</title>
        <authorList>
            <person name="Adams T.M."/>
            <person name="Armitage A.D."/>
            <person name="Sobczyk M.K."/>
            <person name="Bates H.J."/>
            <person name="Dunwell J.M."/>
            <person name="Nellist C.F."/>
            <person name="Harrison R.J."/>
        </authorList>
    </citation>
    <scope>NUCLEOTIDE SEQUENCE [LARGE SCALE GENOMIC DNA]</scope>
    <source>
        <strain evidence="6 7">SCRP324</strain>
    </source>
</reference>
<dbReference type="InterPro" id="IPR036390">
    <property type="entry name" value="WH_DNA-bd_sf"/>
</dbReference>
<evidence type="ECO:0000313" key="6">
    <source>
        <dbReference type="EMBL" id="KAE9048595.1"/>
    </source>
</evidence>
<dbReference type="InterPro" id="IPR036388">
    <property type="entry name" value="WH-like_DNA-bd_sf"/>
</dbReference>
<keyword evidence="3" id="KW-0539">Nucleus</keyword>
<dbReference type="OrthoDB" id="99239at2759"/>
<dbReference type="GO" id="GO:0005634">
    <property type="term" value="C:nucleus"/>
    <property type="evidence" value="ECO:0007669"/>
    <property type="project" value="UniProtKB-SubCell"/>
</dbReference>
<accession>A0A6A3P0B2</accession>
<dbReference type="InterPro" id="IPR000232">
    <property type="entry name" value="HSF_DNA-bd"/>
</dbReference>
<dbReference type="GO" id="GO:0043565">
    <property type="term" value="F:sequence-specific DNA binding"/>
    <property type="evidence" value="ECO:0007669"/>
    <property type="project" value="InterPro"/>
</dbReference>
<evidence type="ECO:0000256" key="2">
    <source>
        <dbReference type="ARBA" id="ARBA00023125"/>
    </source>
</evidence>
<proteinExistence type="predicted"/>
<comment type="subcellular location">
    <subcellularLocation>
        <location evidence="1">Nucleus</location>
    </subcellularLocation>
</comment>
<sequence length="172" mass="19319">MHPTCARTSDPKLPACAAEDDASRGVPAEPGEPRSPAALPPAARTLHRRYVRKLRRAGAISLRNWISSEQLSPGYSSCRSPQQPSLSLHPERGLGAVFKSSSLRVIRVSKILRSLCDILHYEVQSILMLSKDITYFQIFDTKGLEVAVLLKYFKHGMFSSFLRQLYNFGFRK</sequence>
<dbReference type="Proteomes" id="UP000435112">
    <property type="component" value="Unassembled WGS sequence"/>
</dbReference>
<dbReference type="EMBL" id="QXFU01000008">
    <property type="protein sequence ID" value="KAE9048595.1"/>
    <property type="molecule type" value="Genomic_DNA"/>
</dbReference>
<evidence type="ECO:0000256" key="1">
    <source>
        <dbReference type="ARBA" id="ARBA00004123"/>
    </source>
</evidence>
<dbReference type="SUPFAM" id="SSF46785">
    <property type="entry name" value="Winged helix' DNA-binding domain"/>
    <property type="match status" value="1"/>
</dbReference>
<name>A0A6A3P0B2_9STRA</name>
<feature type="region of interest" description="Disordered" evidence="4">
    <location>
        <begin position="1"/>
        <end position="42"/>
    </location>
</feature>
<gene>
    <name evidence="6" type="ORF">PR002_g356</name>
</gene>
<keyword evidence="2" id="KW-0238">DNA-binding</keyword>
<dbReference type="AlphaFoldDB" id="A0A6A3P0B2"/>
<comment type="caution">
    <text evidence="6">The sequence shown here is derived from an EMBL/GenBank/DDBJ whole genome shotgun (WGS) entry which is preliminary data.</text>
</comment>
<evidence type="ECO:0000259" key="5">
    <source>
        <dbReference type="Pfam" id="PF00447"/>
    </source>
</evidence>
<dbReference type="Pfam" id="PF00447">
    <property type="entry name" value="HSF_DNA-bind"/>
    <property type="match status" value="1"/>
</dbReference>
<protein>
    <recommendedName>
        <fullName evidence="5">HSF-type DNA-binding domain-containing protein</fullName>
    </recommendedName>
</protein>